<accession>A0A3N6MN01</accession>
<comment type="caution">
    <text evidence="2">The sequence shown here is derived from an EMBL/GenBank/DDBJ whole genome shotgun (WGS) entry which is preliminary data.</text>
</comment>
<keyword evidence="2" id="KW-0378">Hydrolase</keyword>
<name>A0A3N6MN01_9BURK</name>
<dbReference type="EMBL" id="RQIS01000011">
    <property type="protein sequence ID" value="RQH04908.1"/>
    <property type="molecule type" value="Genomic_DNA"/>
</dbReference>
<dbReference type="SUPFAM" id="SSF56529">
    <property type="entry name" value="FAH"/>
    <property type="match status" value="1"/>
</dbReference>
<sequence length="338" mass="37121">MRLVTFQAGDGVQRAGALFDNDHAVLDLRDSLIQTRGGDGAVFSSVQTLIEGGEAALCEARALLARAPAGAVRERQAVKLLAPIQPPTQMRDCSCFELHLRQSFAAARRARALRTPDPEATLKAMNTRADDRVIETFNRQPIYYKCNRFAVIGPDDDVNWPAYSNALDFELEFGCYISTRAKDVSREKARAHIFGYTIFNDISARDAQAAEMGGMLGPAKGKDFDTANVMGPCLVTADELDDPYNLTMIARVNGEEWGRGSTRDMRWTFEDVIAHISRSETLHPGEFLGSGTVGNGCGLEQLRYLKPGDVVELEVERIGVLRSRVVRPAAQPVEVSQA</sequence>
<proteinExistence type="predicted"/>
<dbReference type="InterPro" id="IPR011234">
    <property type="entry name" value="Fumarylacetoacetase-like_C"/>
</dbReference>
<dbReference type="GO" id="GO:0016787">
    <property type="term" value="F:hydrolase activity"/>
    <property type="evidence" value="ECO:0007669"/>
    <property type="project" value="UniProtKB-KW"/>
</dbReference>
<dbReference type="Gene3D" id="3.90.850.10">
    <property type="entry name" value="Fumarylacetoacetase-like, C-terminal domain"/>
    <property type="match status" value="1"/>
</dbReference>
<dbReference type="PANTHER" id="PTHR43211">
    <property type="entry name" value="FUMARYLACETOACETATE HYDROLASE"/>
    <property type="match status" value="1"/>
</dbReference>
<dbReference type="PANTHER" id="PTHR43211:SF1">
    <property type="entry name" value="BLL6422 PROTEIN"/>
    <property type="match status" value="1"/>
</dbReference>
<evidence type="ECO:0000313" key="3">
    <source>
        <dbReference type="Proteomes" id="UP000272778"/>
    </source>
</evidence>
<dbReference type="Pfam" id="PF01557">
    <property type="entry name" value="FAA_hydrolase"/>
    <property type="match status" value="1"/>
</dbReference>
<dbReference type="OrthoDB" id="9805307at2"/>
<gene>
    <name evidence="2" type="ORF">D1Y85_15955</name>
</gene>
<dbReference type="Proteomes" id="UP000272778">
    <property type="component" value="Unassembled WGS sequence"/>
</dbReference>
<keyword evidence="3" id="KW-1185">Reference proteome</keyword>
<evidence type="ECO:0000313" key="2">
    <source>
        <dbReference type="EMBL" id="RQH04908.1"/>
    </source>
</evidence>
<dbReference type="InterPro" id="IPR036663">
    <property type="entry name" value="Fumarylacetoacetase_C_sf"/>
</dbReference>
<dbReference type="AlphaFoldDB" id="A0A3N6MN01"/>
<reference evidence="2 3" key="1">
    <citation type="submission" date="2018-11" db="EMBL/GenBank/DDBJ databases">
        <title>Paraburkholderia sp. DHOA04, isolated from soil.</title>
        <authorList>
            <person name="Gao Z.-H."/>
            <person name="Qiu L.-H."/>
            <person name="Fu J.-C."/>
        </authorList>
    </citation>
    <scope>NUCLEOTIDE SEQUENCE [LARGE SCALE GENOMIC DNA]</scope>
    <source>
        <strain evidence="2 3">DHOA04</strain>
    </source>
</reference>
<protein>
    <submittedName>
        <fullName evidence="2">Fumarylacetoacetate hydrolase family protein</fullName>
    </submittedName>
</protein>
<evidence type="ECO:0000259" key="1">
    <source>
        <dbReference type="Pfam" id="PF01557"/>
    </source>
</evidence>
<feature type="domain" description="Fumarylacetoacetase-like C-terminal" evidence="1">
    <location>
        <begin position="138"/>
        <end position="326"/>
    </location>
</feature>
<organism evidence="2 3">
    <name type="scientific">Paraburkholderia dinghuensis</name>
    <dbReference type="NCBI Taxonomy" id="2305225"/>
    <lineage>
        <taxon>Bacteria</taxon>
        <taxon>Pseudomonadati</taxon>
        <taxon>Pseudomonadota</taxon>
        <taxon>Betaproteobacteria</taxon>
        <taxon>Burkholderiales</taxon>
        <taxon>Burkholderiaceae</taxon>
        <taxon>Paraburkholderia</taxon>
    </lineage>
</organism>
<dbReference type="RefSeq" id="WP_124152043.1">
    <property type="nucleotide sequence ID" value="NZ_RQIS01000011.1"/>
</dbReference>